<evidence type="ECO:0000256" key="4">
    <source>
        <dbReference type="ARBA" id="ARBA00023125"/>
    </source>
</evidence>
<evidence type="ECO:0000256" key="2">
    <source>
        <dbReference type="ARBA" id="ARBA00010610"/>
    </source>
</evidence>
<comment type="subcellular location">
    <subcellularLocation>
        <location evidence="1">Cytoplasm</location>
        <location evidence="1">Nucleoid</location>
    </subcellularLocation>
</comment>
<reference evidence="6 7" key="1">
    <citation type="submission" date="2019-11" db="EMBL/GenBank/DDBJ databases">
        <title>Whole-genome sequence of a Rhodoblastus acidophilus DSM 142.</title>
        <authorList>
            <person name="Kyndt J.A."/>
            <person name="Meyer T.E."/>
        </authorList>
    </citation>
    <scope>NUCLEOTIDE SEQUENCE [LARGE SCALE GENOMIC DNA]</scope>
    <source>
        <strain evidence="6 7">DSM 142</strain>
    </source>
</reference>
<organism evidence="6 7">
    <name type="scientific">Rhodoblastus acidophilus</name>
    <name type="common">Rhodopseudomonas acidophila</name>
    <dbReference type="NCBI Taxonomy" id="1074"/>
    <lineage>
        <taxon>Bacteria</taxon>
        <taxon>Pseudomonadati</taxon>
        <taxon>Pseudomonadota</taxon>
        <taxon>Alphaproteobacteria</taxon>
        <taxon>Hyphomicrobiales</taxon>
        <taxon>Rhodoblastaceae</taxon>
        <taxon>Rhodoblastus</taxon>
    </lineage>
</organism>
<dbReference type="GO" id="GO:0005829">
    <property type="term" value="C:cytosol"/>
    <property type="evidence" value="ECO:0007669"/>
    <property type="project" value="TreeGrafter"/>
</dbReference>
<proteinExistence type="inferred from homology"/>
<dbReference type="GO" id="GO:0032993">
    <property type="term" value="C:protein-DNA complex"/>
    <property type="evidence" value="ECO:0007669"/>
    <property type="project" value="TreeGrafter"/>
</dbReference>
<dbReference type="InterPro" id="IPR037150">
    <property type="entry name" value="H-NS_C_dom_sf"/>
</dbReference>
<dbReference type="GO" id="GO:0003680">
    <property type="term" value="F:minor groove of adenine-thymine-rich DNA binding"/>
    <property type="evidence" value="ECO:0007669"/>
    <property type="project" value="TreeGrafter"/>
</dbReference>
<dbReference type="GO" id="GO:0000976">
    <property type="term" value="F:transcription cis-regulatory region binding"/>
    <property type="evidence" value="ECO:0007669"/>
    <property type="project" value="TreeGrafter"/>
</dbReference>
<dbReference type="GO" id="GO:0001217">
    <property type="term" value="F:DNA-binding transcription repressor activity"/>
    <property type="evidence" value="ECO:0007669"/>
    <property type="project" value="TreeGrafter"/>
</dbReference>
<dbReference type="Gene3D" id="4.10.430.10">
    <property type="entry name" value="Histone-like protein H-NS, C-terminal domain"/>
    <property type="match status" value="1"/>
</dbReference>
<gene>
    <name evidence="6" type="ORF">GJ654_10100</name>
</gene>
<dbReference type="SUPFAM" id="SSF81273">
    <property type="entry name" value="H-NS histone-like proteins"/>
    <property type="match status" value="1"/>
</dbReference>
<keyword evidence="4" id="KW-0238">DNA-binding</keyword>
<dbReference type="InterPro" id="IPR027444">
    <property type="entry name" value="H-NS_C_dom"/>
</dbReference>
<evidence type="ECO:0000313" key="6">
    <source>
        <dbReference type="EMBL" id="MTV31344.1"/>
    </source>
</evidence>
<name>A0A6N8DR96_RHOAC</name>
<dbReference type="PANTHER" id="PTHR38097:SF2">
    <property type="entry name" value="DNA-BINDING PROTEIN STPA"/>
    <property type="match status" value="1"/>
</dbReference>
<protein>
    <submittedName>
        <fullName evidence="6">H-NS histone family protein</fullName>
    </submittedName>
</protein>
<comment type="caution">
    <text evidence="6">The sequence shown here is derived from an EMBL/GenBank/DDBJ whole genome shotgun (WGS) entry which is preliminary data.</text>
</comment>
<keyword evidence="3" id="KW-0963">Cytoplasm</keyword>
<dbReference type="OrthoDB" id="5297879at2"/>
<dbReference type="GO" id="GO:0009295">
    <property type="term" value="C:nucleoid"/>
    <property type="evidence" value="ECO:0007669"/>
    <property type="project" value="UniProtKB-SubCell"/>
</dbReference>
<evidence type="ECO:0000313" key="7">
    <source>
        <dbReference type="Proteomes" id="UP000439113"/>
    </source>
</evidence>
<dbReference type="EMBL" id="WNKS01000007">
    <property type="protein sequence ID" value="MTV31344.1"/>
    <property type="molecule type" value="Genomic_DNA"/>
</dbReference>
<sequence>MVAEKFDFTSMSVNELWSLHEEISAMLSSRILEEKRELEKRLAILNRGAETIRDTAAALPGRSRRAYPVVIPRYRNPETSETWSGRGKLPRWLAAAMKAGRAMDEFLISAPAQPTAKAKVARR</sequence>
<evidence type="ECO:0000256" key="3">
    <source>
        <dbReference type="ARBA" id="ARBA00022490"/>
    </source>
</evidence>
<comment type="similarity">
    <text evidence="2">Belongs to the histone-like protein H-NS family.</text>
</comment>
<feature type="domain" description="DNA-binding protein H-NS-like C-terminal" evidence="5">
    <location>
        <begin position="62"/>
        <end position="108"/>
    </location>
</feature>
<dbReference type="RefSeq" id="WP_155446033.1">
    <property type="nucleotide sequence ID" value="NZ_JAOQNR010000010.1"/>
</dbReference>
<dbReference type="AlphaFoldDB" id="A0A6N8DR96"/>
<dbReference type="SMART" id="SM00528">
    <property type="entry name" value="HNS"/>
    <property type="match status" value="1"/>
</dbReference>
<evidence type="ECO:0000256" key="1">
    <source>
        <dbReference type="ARBA" id="ARBA00004453"/>
    </source>
</evidence>
<dbReference type="PANTHER" id="PTHR38097">
    <property type="match status" value="1"/>
</dbReference>
<dbReference type="Pfam" id="PF00816">
    <property type="entry name" value="Histone_HNS"/>
    <property type="match status" value="1"/>
</dbReference>
<dbReference type="GO" id="GO:0003681">
    <property type="term" value="F:bent DNA binding"/>
    <property type="evidence" value="ECO:0007669"/>
    <property type="project" value="TreeGrafter"/>
</dbReference>
<accession>A0A6N8DR96</accession>
<evidence type="ECO:0000259" key="5">
    <source>
        <dbReference type="SMART" id="SM00528"/>
    </source>
</evidence>
<dbReference type="Proteomes" id="UP000439113">
    <property type="component" value="Unassembled WGS sequence"/>
</dbReference>